<dbReference type="SUPFAM" id="SSF55298">
    <property type="entry name" value="YjgF-like"/>
    <property type="match status" value="1"/>
</dbReference>
<dbReference type="PANTHER" id="PTHR11803">
    <property type="entry name" value="2-IMINOBUTANOATE/2-IMINOPROPANOATE DEAMINASE RIDA"/>
    <property type="match status" value="1"/>
</dbReference>
<dbReference type="GO" id="GO:0005829">
    <property type="term" value="C:cytosol"/>
    <property type="evidence" value="ECO:0007669"/>
    <property type="project" value="TreeGrafter"/>
</dbReference>
<protein>
    <recommendedName>
        <fullName evidence="4">Reactive intermediate/imine deaminase</fullName>
    </recommendedName>
</protein>
<dbReference type="InterPro" id="IPR019897">
    <property type="entry name" value="RidA_CS"/>
</dbReference>
<reference evidence="2 3" key="1">
    <citation type="submission" date="2020-01" db="EMBL/GenBank/DDBJ databases">
        <title>Genome analysis of Anaerocolumna sp. CBA3638.</title>
        <authorList>
            <person name="Kim J."/>
            <person name="Roh S.W."/>
        </authorList>
    </citation>
    <scope>NUCLEOTIDE SEQUENCE [LARGE SCALE GENOMIC DNA]</scope>
    <source>
        <strain evidence="2 3">CBA3638</strain>
    </source>
</reference>
<comment type="similarity">
    <text evidence="1">Belongs to the RutC family.</text>
</comment>
<dbReference type="InterPro" id="IPR006056">
    <property type="entry name" value="RidA"/>
</dbReference>
<evidence type="ECO:0008006" key="4">
    <source>
        <dbReference type="Google" id="ProtNLM"/>
    </source>
</evidence>
<dbReference type="EMBL" id="CP048000">
    <property type="protein sequence ID" value="QHQ60013.1"/>
    <property type="molecule type" value="Genomic_DNA"/>
</dbReference>
<dbReference type="Gene3D" id="3.30.1330.40">
    <property type="entry name" value="RutC-like"/>
    <property type="match status" value="1"/>
</dbReference>
<dbReference type="Proteomes" id="UP000464314">
    <property type="component" value="Chromosome"/>
</dbReference>
<dbReference type="KEGG" id="anr:Ana3638_03805"/>
<organism evidence="2 3">
    <name type="scientific">Anaerocolumna sedimenticola</name>
    <dbReference type="NCBI Taxonomy" id="2696063"/>
    <lineage>
        <taxon>Bacteria</taxon>
        <taxon>Bacillati</taxon>
        <taxon>Bacillota</taxon>
        <taxon>Clostridia</taxon>
        <taxon>Lachnospirales</taxon>
        <taxon>Lachnospiraceae</taxon>
        <taxon>Anaerocolumna</taxon>
    </lineage>
</organism>
<dbReference type="GO" id="GO:0019239">
    <property type="term" value="F:deaminase activity"/>
    <property type="evidence" value="ECO:0007669"/>
    <property type="project" value="TreeGrafter"/>
</dbReference>
<dbReference type="FunFam" id="3.30.1330.40:FF:000001">
    <property type="entry name" value="L-PSP family endoribonuclease"/>
    <property type="match status" value="1"/>
</dbReference>
<dbReference type="CDD" id="cd00448">
    <property type="entry name" value="YjgF_YER057c_UK114_family"/>
    <property type="match status" value="1"/>
</dbReference>
<keyword evidence="3" id="KW-1185">Reference proteome</keyword>
<dbReference type="AlphaFoldDB" id="A0A6P1THV5"/>
<accession>A0A6P1THV5</accession>
<dbReference type="NCBIfam" id="TIGR00004">
    <property type="entry name" value="Rid family detoxifying hydrolase"/>
    <property type="match status" value="1"/>
</dbReference>
<dbReference type="PROSITE" id="PS01094">
    <property type="entry name" value="UPF0076"/>
    <property type="match status" value="1"/>
</dbReference>
<sequence>MKKVISTTKAPAAIGPYSQAIEINNMVYTSGVIPINPEDGTIVEGDITVQAERVLKSLSALLESCGTSMDHVVKTTVFIKNMNDFAAMNEVYAKFFTKDCPARSCVEVARLPKDVLIEIEAIAAL</sequence>
<evidence type="ECO:0000313" key="3">
    <source>
        <dbReference type="Proteomes" id="UP000464314"/>
    </source>
</evidence>
<dbReference type="PANTHER" id="PTHR11803:SF39">
    <property type="entry name" value="2-IMINOBUTANOATE_2-IMINOPROPANOATE DEAMINASE"/>
    <property type="match status" value="1"/>
</dbReference>
<dbReference type="InterPro" id="IPR006175">
    <property type="entry name" value="YjgF/YER057c/UK114"/>
</dbReference>
<gene>
    <name evidence="2" type="ORF">Ana3638_03805</name>
</gene>
<dbReference type="Pfam" id="PF01042">
    <property type="entry name" value="Ribonuc_L-PSP"/>
    <property type="match status" value="1"/>
</dbReference>
<dbReference type="InterPro" id="IPR035959">
    <property type="entry name" value="RutC-like_sf"/>
</dbReference>
<proteinExistence type="inferred from homology"/>
<evidence type="ECO:0000313" key="2">
    <source>
        <dbReference type="EMBL" id="QHQ60013.1"/>
    </source>
</evidence>
<evidence type="ECO:0000256" key="1">
    <source>
        <dbReference type="ARBA" id="ARBA00010552"/>
    </source>
</evidence>
<name>A0A6P1THV5_9FIRM</name>
<dbReference type="RefSeq" id="WP_161836849.1">
    <property type="nucleotide sequence ID" value="NZ_CP048000.1"/>
</dbReference>